<evidence type="ECO:0000313" key="2">
    <source>
        <dbReference type="EMBL" id="UXH77916.1"/>
    </source>
</evidence>
<dbReference type="Gene3D" id="3.40.50.300">
    <property type="entry name" value="P-loop containing nucleotide triphosphate hydrolases"/>
    <property type="match status" value="1"/>
</dbReference>
<dbReference type="SUPFAM" id="SSF52540">
    <property type="entry name" value="P-loop containing nucleoside triphosphate hydrolases"/>
    <property type="match status" value="1"/>
</dbReference>
<reference evidence="2" key="1">
    <citation type="submission" date="2022-10" db="EMBL/GenBank/DDBJ databases">
        <title>Characterization and whole genome sequencing of a new Roseateles species, isolated from fresh water.</title>
        <authorList>
            <person name="Guliayeva D.Y."/>
            <person name="Akhremchuk A.E."/>
            <person name="Sikolenko M.A."/>
            <person name="Valentovich L.N."/>
            <person name="Sidarenka A.V."/>
        </authorList>
    </citation>
    <scope>NUCLEOTIDE SEQUENCE</scope>
    <source>
        <strain evidence="2">BIM B-1768</strain>
    </source>
</reference>
<gene>
    <name evidence="2" type="ORF">N4261_23590</name>
</gene>
<dbReference type="InterPro" id="IPR008868">
    <property type="entry name" value="TniB"/>
</dbReference>
<protein>
    <submittedName>
        <fullName evidence="2">TniB family NTP-binding protein</fullName>
    </submittedName>
</protein>
<keyword evidence="3" id="KW-1185">Reference proteome</keyword>
<sequence>MRAKKNEDDREDEHFRDAVARRQSLYSAEALRRGAAVDEAIAMHPQFLAGLNAIDRAFQLGRALSTPTGVCIVGPAGVGKSTLLEYFLASLPPNDLFEAGRGAIRIRMPKSPILGSTIEAILSALRYPFPKTNNAQIAIKRQNSLDALRQYRTHVLLVDEAHNLCRPTTSKGACGDEGTPVTEYLRQIVDHRVGLVLCGGAGLLQLQDRDKYLHSRCASAVEFKRFDYDRDWMSVISQLVSQCPEHGMATLLSHANSDRLQRATRGSLRWLKMLVIEAVLISTDKGRTELADEDLRAAFDRALAGLQGLANPWRDK</sequence>
<dbReference type="PANTHER" id="PTHR35894:SF1">
    <property type="entry name" value="PHOSPHORIBULOKINASE _ URIDINE KINASE FAMILY"/>
    <property type="match status" value="1"/>
</dbReference>
<evidence type="ECO:0000313" key="3">
    <source>
        <dbReference type="Proteomes" id="UP001064933"/>
    </source>
</evidence>
<dbReference type="EMBL" id="CP104562">
    <property type="protein sequence ID" value="UXH77916.1"/>
    <property type="molecule type" value="Genomic_DNA"/>
</dbReference>
<proteinExistence type="predicted"/>
<dbReference type="SMART" id="SM00382">
    <property type="entry name" value="AAA"/>
    <property type="match status" value="1"/>
</dbReference>
<name>A0ABY6B145_9BURK</name>
<dbReference type="Pfam" id="PF05621">
    <property type="entry name" value="TniB"/>
    <property type="match status" value="1"/>
</dbReference>
<dbReference type="RefSeq" id="WP_261757674.1">
    <property type="nucleotide sequence ID" value="NZ_CP104562.2"/>
</dbReference>
<dbReference type="InterPro" id="IPR052026">
    <property type="entry name" value="ExeA_AAA_ATPase_DNA-bind"/>
</dbReference>
<dbReference type="Proteomes" id="UP001064933">
    <property type="component" value="Chromosome"/>
</dbReference>
<accession>A0ABY6B145</accession>
<dbReference type="PANTHER" id="PTHR35894">
    <property type="entry name" value="GENERAL SECRETION PATHWAY PROTEIN A-RELATED"/>
    <property type="match status" value="1"/>
</dbReference>
<dbReference type="InterPro" id="IPR003593">
    <property type="entry name" value="AAA+_ATPase"/>
</dbReference>
<feature type="domain" description="AAA+ ATPase" evidence="1">
    <location>
        <begin position="66"/>
        <end position="309"/>
    </location>
</feature>
<evidence type="ECO:0000259" key="1">
    <source>
        <dbReference type="SMART" id="SM00382"/>
    </source>
</evidence>
<organism evidence="2 3">
    <name type="scientific">Roseateles amylovorans</name>
    <dbReference type="NCBI Taxonomy" id="2978473"/>
    <lineage>
        <taxon>Bacteria</taxon>
        <taxon>Pseudomonadati</taxon>
        <taxon>Pseudomonadota</taxon>
        <taxon>Betaproteobacteria</taxon>
        <taxon>Burkholderiales</taxon>
        <taxon>Sphaerotilaceae</taxon>
        <taxon>Roseateles</taxon>
    </lineage>
</organism>
<dbReference type="InterPro" id="IPR027417">
    <property type="entry name" value="P-loop_NTPase"/>
</dbReference>